<dbReference type="AlphaFoldDB" id="A0A9X0HZR7"/>
<proteinExistence type="predicted"/>
<dbReference type="GO" id="GO:0032259">
    <property type="term" value="P:methylation"/>
    <property type="evidence" value="ECO:0007669"/>
    <property type="project" value="UniProtKB-KW"/>
</dbReference>
<organism evidence="4 5">
    <name type="scientific">Micromonospora maris</name>
    <dbReference type="NCBI Taxonomy" id="1003110"/>
    <lineage>
        <taxon>Bacteria</taxon>
        <taxon>Bacillati</taxon>
        <taxon>Actinomycetota</taxon>
        <taxon>Actinomycetes</taxon>
        <taxon>Micromonosporales</taxon>
        <taxon>Micromonosporaceae</taxon>
        <taxon>Micromonospora</taxon>
    </lineage>
</organism>
<name>A0A9X0HZR7_9ACTN</name>
<dbReference type="EMBL" id="LMWI01000002">
    <property type="protein sequence ID" value="KUJ44071.1"/>
    <property type="molecule type" value="Genomic_DNA"/>
</dbReference>
<dbReference type="RefSeq" id="WP_013733221.1">
    <property type="nucleotide sequence ID" value="NZ_LMWI01000002.1"/>
</dbReference>
<evidence type="ECO:0000256" key="2">
    <source>
        <dbReference type="ARBA" id="ARBA00022679"/>
    </source>
</evidence>
<dbReference type="SUPFAM" id="SSF53335">
    <property type="entry name" value="S-adenosyl-L-methionine-dependent methyltransferases"/>
    <property type="match status" value="1"/>
</dbReference>
<keyword evidence="1" id="KW-0489">Methyltransferase</keyword>
<dbReference type="PANTHER" id="PTHR44942">
    <property type="entry name" value="METHYLTRANSF_11 DOMAIN-CONTAINING PROTEIN"/>
    <property type="match status" value="1"/>
</dbReference>
<comment type="caution">
    <text evidence="4">The sequence shown here is derived from an EMBL/GenBank/DDBJ whole genome shotgun (WGS) entry which is preliminary data.</text>
</comment>
<accession>A0A9X0HZR7</accession>
<sequence length="247" mass="27090">MLAGELGLDGSGQLLDVGSGPGTVGLQLAPFFAHVTLLEPDADMLAEARVWAAADRVAGVDFVRATAEDLPHLRLPQMRTVTFGQSFHRTDRVRVAEAVWDALEPGGAIVLIVHDPTRPAPQQLPDMPPIAHDDVDRLLSAYLGRQRRSGARPATAYQTERFEQTLARTRFGRPRVVYAPGRPDIVRDVDGVIAGYLSMSFAAPHLFGSRLDEFIAELRILLEHASPASGLFWDWPGDTEILIAERR</sequence>
<dbReference type="Gene3D" id="3.40.50.150">
    <property type="entry name" value="Vaccinia Virus protein VP39"/>
    <property type="match status" value="1"/>
</dbReference>
<feature type="domain" description="Methyltransferase" evidence="3">
    <location>
        <begin position="15"/>
        <end position="107"/>
    </location>
</feature>
<dbReference type="Pfam" id="PF13649">
    <property type="entry name" value="Methyltransf_25"/>
    <property type="match status" value="1"/>
</dbReference>
<keyword evidence="5" id="KW-1185">Reference proteome</keyword>
<protein>
    <recommendedName>
        <fullName evidence="3">Methyltransferase domain-containing protein</fullName>
    </recommendedName>
</protein>
<dbReference type="InterPro" id="IPR029063">
    <property type="entry name" value="SAM-dependent_MTases_sf"/>
</dbReference>
<dbReference type="PANTHER" id="PTHR44942:SF4">
    <property type="entry name" value="METHYLTRANSFERASE TYPE 11 DOMAIN-CONTAINING PROTEIN"/>
    <property type="match status" value="1"/>
</dbReference>
<keyword evidence="2" id="KW-0808">Transferase</keyword>
<dbReference type="InterPro" id="IPR041698">
    <property type="entry name" value="Methyltransf_25"/>
</dbReference>
<evidence type="ECO:0000313" key="5">
    <source>
        <dbReference type="Proteomes" id="UP000053246"/>
    </source>
</evidence>
<gene>
    <name evidence="4" type="ORF">ADL17_12575</name>
</gene>
<evidence type="ECO:0000256" key="1">
    <source>
        <dbReference type="ARBA" id="ARBA00022603"/>
    </source>
</evidence>
<evidence type="ECO:0000313" key="4">
    <source>
        <dbReference type="EMBL" id="KUJ44071.1"/>
    </source>
</evidence>
<dbReference type="Proteomes" id="UP000053246">
    <property type="component" value="Unassembled WGS sequence"/>
</dbReference>
<reference evidence="4 5" key="1">
    <citation type="submission" date="2015-10" db="EMBL/GenBank/DDBJ databases">
        <authorList>
            <person name="Ju K.-S."/>
            <person name="Doroghazi J.R."/>
            <person name="Metcalf W.W."/>
        </authorList>
    </citation>
    <scope>NUCLEOTIDE SEQUENCE [LARGE SCALE GENOMIC DNA]</scope>
    <source>
        <strain evidence="4 5">NRRL B-24793</strain>
    </source>
</reference>
<evidence type="ECO:0000259" key="3">
    <source>
        <dbReference type="Pfam" id="PF13649"/>
    </source>
</evidence>
<dbReference type="GO" id="GO:0008168">
    <property type="term" value="F:methyltransferase activity"/>
    <property type="evidence" value="ECO:0007669"/>
    <property type="project" value="UniProtKB-KW"/>
</dbReference>
<dbReference type="InterPro" id="IPR051052">
    <property type="entry name" value="Diverse_substrate_MTase"/>
</dbReference>
<dbReference type="CDD" id="cd02440">
    <property type="entry name" value="AdoMet_MTases"/>
    <property type="match status" value="1"/>
</dbReference>